<keyword evidence="3" id="KW-0597">Phosphoprotein</keyword>
<dbReference type="EMBL" id="JACNIG010000446">
    <property type="protein sequence ID" value="MBC8434455.1"/>
    <property type="molecule type" value="Genomic_DNA"/>
</dbReference>
<dbReference type="Pfam" id="PF00512">
    <property type="entry name" value="HisKA"/>
    <property type="match status" value="1"/>
</dbReference>
<dbReference type="PROSITE" id="PS50109">
    <property type="entry name" value="HIS_KIN"/>
    <property type="match status" value="1"/>
</dbReference>
<dbReference type="PROSITE" id="PS50113">
    <property type="entry name" value="PAC"/>
    <property type="match status" value="1"/>
</dbReference>
<dbReference type="SUPFAM" id="SSF55874">
    <property type="entry name" value="ATPase domain of HSP90 chaperone/DNA topoisomerase II/histidine kinase"/>
    <property type="match status" value="1"/>
</dbReference>
<dbReference type="Pfam" id="PF08448">
    <property type="entry name" value="PAS_4"/>
    <property type="match status" value="1"/>
</dbReference>
<evidence type="ECO:0000256" key="2">
    <source>
        <dbReference type="ARBA" id="ARBA00012438"/>
    </source>
</evidence>
<dbReference type="Gene3D" id="3.30.565.10">
    <property type="entry name" value="Histidine kinase-like ATPase, C-terminal domain"/>
    <property type="match status" value="1"/>
</dbReference>
<dbReference type="SMART" id="SM00388">
    <property type="entry name" value="HisKA"/>
    <property type="match status" value="1"/>
</dbReference>
<dbReference type="Gene3D" id="3.30.450.20">
    <property type="entry name" value="PAS domain"/>
    <property type="match status" value="3"/>
</dbReference>
<comment type="catalytic activity">
    <reaction evidence="1">
        <text>ATP + protein L-histidine = ADP + protein N-phospho-L-histidine.</text>
        <dbReference type="EC" id="2.7.13.3"/>
    </reaction>
</comment>
<dbReference type="InterPro" id="IPR036890">
    <property type="entry name" value="HATPase_C_sf"/>
</dbReference>
<dbReference type="InterPro" id="IPR013656">
    <property type="entry name" value="PAS_4"/>
</dbReference>
<dbReference type="InterPro" id="IPR052162">
    <property type="entry name" value="Sensor_kinase/Photoreceptor"/>
</dbReference>
<dbReference type="InterPro" id="IPR005467">
    <property type="entry name" value="His_kinase_dom"/>
</dbReference>
<dbReference type="InterPro" id="IPR013655">
    <property type="entry name" value="PAS_fold_3"/>
</dbReference>
<dbReference type="PANTHER" id="PTHR43304">
    <property type="entry name" value="PHYTOCHROME-LIKE PROTEIN CPH1"/>
    <property type="match status" value="1"/>
</dbReference>
<dbReference type="InterPro" id="IPR003594">
    <property type="entry name" value="HATPase_dom"/>
</dbReference>
<dbReference type="EC" id="2.7.13.3" evidence="2"/>
<evidence type="ECO:0000259" key="7">
    <source>
        <dbReference type="PROSITE" id="PS50112"/>
    </source>
</evidence>
<accession>A0A8J6P3I1</accession>
<dbReference type="AlphaFoldDB" id="A0A8J6P3I1"/>
<dbReference type="InterPro" id="IPR000014">
    <property type="entry name" value="PAS"/>
</dbReference>
<dbReference type="InterPro" id="IPR004358">
    <property type="entry name" value="Sig_transdc_His_kin-like_C"/>
</dbReference>
<dbReference type="InterPro" id="IPR036097">
    <property type="entry name" value="HisK_dim/P_sf"/>
</dbReference>
<proteinExistence type="predicted"/>
<dbReference type="SMART" id="SM00086">
    <property type="entry name" value="PAC"/>
    <property type="match status" value="2"/>
</dbReference>
<dbReference type="InterPro" id="IPR035965">
    <property type="entry name" value="PAS-like_dom_sf"/>
</dbReference>
<dbReference type="InterPro" id="IPR001610">
    <property type="entry name" value="PAC"/>
</dbReference>
<dbReference type="SUPFAM" id="SSF55785">
    <property type="entry name" value="PYP-like sensor domain (PAS domain)"/>
    <property type="match status" value="3"/>
</dbReference>
<feature type="domain" description="PAS" evidence="7">
    <location>
        <begin position="33"/>
        <end position="104"/>
    </location>
</feature>
<evidence type="ECO:0000259" key="6">
    <source>
        <dbReference type="PROSITE" id="PS50109"/>
    </source>
</evidence>
<dbReference type="SMART" id="SM00387">
    <property type="entry name" value="HATPase_c"/>
    <property type="match status" value="1"/>
</dbReference>
<dbReference type="CDD" id="cd00082">
    <property type="entry name" value="HisKA"/>
    <property type="match status" value="1"/>
</dbReference>
<dbReference type="GO" id="GO:0000155">
    <property type="term" value="F:phosphorelay sensor kinase activity"/>
    <property type="evidence" value="ECO:0007669"/>
    <property type="project" value="InterPro"/>
</dbReference>
<dbReference type="InterPro" id="IPR013767">
    <property type="entry name" value="PAS_fold"/>
</dbReference>
<dbReference type="GO" id="GO:0006355">
    <property type="term" value="P:regulation of DNA-templated transcription"/>
    <property type="evidence" value="ECO:0007669"/>
    <property type="project" value="InterPro"/>
</dbReference>
<dbReference type="InterPro" id="IPR003661">
    <property type="entry name" value="HisK_dim/P_dom"/>
</dbReference>
<evidence type="ECO:0000256" key="5">
    <source>
        <dbReference type="ARBA" id="ARBA00022777"/>
    </source>
</evidence>
<dbReference type="PROSITE" id="PS50112">
    <property type="entry name" value="PAS"/>
    <property type="match status" value="2"/>
</dbReference>
<protein>
    <recommendedName>
        <fullName evidence="2">histidine kinase</fullName>
        <ecNumber evidence="2">2.7.13.3</ecNumber>
    </recommendedName>
</protein>
<feature type="domain" description="PAS" evidence="7">
    <location>
        <begin position="160"/>
        <end position="232"/>
    </location>
</feature>
<evidence type="ECO:0000256" key="4">
    <source>
        <dbReference type="ARBA" id="ARBA00022679"/>
    </source>
</evidence>
<dbReference type="CDD" id="cd00130">
    <property type="entry name" value="PAS"/>
    <property type="match status" value="2"/>
</dbReference>
<dbReference type="SUPFAM" id="SSF47384">
    <property type="entry name" value="Homodimeric domain of signal transducing histidine kinase"/>
    <property type="match status" value="1"/>
</dbReference>
<feature type="domain" description="PAC" evidence="8">
    <location>
        <begin position="235"/>
        <end position="287"/>
    </location>
</feature>
<dbReference type="NCBIfam" id="TIGR00229">
    <property type="entry name" value="sensory_box"/>
    <property type="match status" value="2"/>
</dbReference>
<reference evidence="9 10" key="1">
    <citation type="submission" date="2020-08" db="EMBL/GenBank/DDBJ databases">
        <title>Bridging the membrane lipid divide: bacteria of the FCB group superphylum have the potential to synthesize archaeal ether lipids.</title>
        <authorList>
            <person name="Villanueva L."/>
            <person name="Von Meijenfeldt F.A.B."/>
            <person name="Westbye A.B."/>
            <person name="Yadav S."/>
            <person name="Hopmans E.C."/>
            <person name="Dutilh B.E."/>
            <person name="Sinninghe Damste J.S."/>
        </authorList>
    </citation>
    <scope>NUCLEOTIDE SEQUENCE [LARGE SCALE GENOMIC DNA]</scope>
    <source>
        <strain evidence="9">NIOZ-UU17</strain>
    </source>
</reference>
<evidence type="ECO:0000259" key="8">
    <source>
        <dbReference type="PROSITE" id="PS50113"/>
    </source>
</evidence>
<dbReference type="PRINTS" id="PR00344">
    <property type="entry name" value="BCTRLSENSOR"/>
</dbReference>
<dbReference type="Pfam" id="PF00989">
    <property type="entry name" value="PAS"/>
    <property type="match status" value="1"/>
</dbReference>
<dbReference type="Gene3D" id="1.10.287.130">
    <property type="match status" value="1"/>
</dbReference>
<feature type="domain" description="Histidine kinase" evidence="6">
    <location>
        <begin position="425"/>
        <end position="645"/>
    </location>
</feature>
<evidence type="ECO:0000256" key="3">
    <source>
        <dbReference type="ARBA" id="ARBA00022553"/>
    </source>
</evidence>
<gene>
    <name evidence="9" type="ORF">H8D96_21310</name>
</gene>
<dbReference type="PANTHER" id="PTHR43304:SF1">
    <property type="entry name" value="PAC DOMAIN-CONTAINING PROTEIN"/>
    <property type="match status" value="1"/>
</dbReference>
<evidence type="ECO:0000313" key="10">
    <source>
        <dbReference type="Proteomes" id="UP000605201"/>
    </source>
</evidence>
<organism evidence="9 10">
    <name type="scientific">Candidatus Desulfatibia vada</name>
    <dbReference type="NCBI Taxonomy" id="2841696"/>
    <lineage>
        <taxon>Bacteria</taxon>
        <taxon>Pseudomonadati</taxon>
        <taxon>Thermodesulfobacteriota</taxon>
        <taxon>Desulfobacteria</taxon>
        <taxon>Desulfobacterales</taxon>
        <taxon>Desulfobacterales incertae sedis</taxon>
        <taxon>Candidatus Desulfatibia</taxon>
    </lineage>
</organism>
<dbReference type="Proteomes" id="UP000605201">
    <property type="component" value="Unassembled WGS sequence"/>
</dbReference>
<dbReference type="Pfam" id="PF08447">
    <property type="entry name" value="PAS_3"/>
    <property type="match status" value="1"/>
</dbReference>
<name>A0A8J6P3I1_9BACT</name>
<keyword evidence="4" id="KW-0808">Transferase</keyword>
<evidence type="ECO:0000256" key="1">
    <source>
        <dbReference type="ARBA" id="ARBA00000085"/>
    </source>
</evidence>
<comment type="caution">
    <text evidence="9">The sequence shown here is derived from an EMBL/GenBank/DDBJ whole genome shotgun (WGS) entry which is preliminary data.</text>
</comment>
<sequence length="647" mass="73608">MTDRATLASEYGVKEFEHETAGLRRSENEIIKMNGFIQSVMQDSPVFIFVLDADGKIKFMNKTMLNFLGYTMDEVKEKDYLSNFVPDADREMMSETLAKLINSRDPTLNSYRIKAKDGRELLLEWHGRQVFKENGELDFFWCLGIGITMRDQGEKKLRKSKKKYKLLLKNLPGFVFRGYKDWSVEFNDSKIESLTGYDIDEFNSKRIKWSDIIVSEDIETARKGFIKALKSDKSYIREYRIKSKTGVIHWIQERGQIVCNDNGELGYVSGIFFDITRQKLAEEQILKSKTMLESIFDGISDPLLMLDKDLSVKILNKSALEYYHMPNFREVVGKSCFEVFKEKSSPCELCEIPSFILTGRPAVFERKGFMDPNRLERVTIYPIMEKEGQAESAIMRISDITEARLMERQLIRSERLAFMGELAAGVAHEINNPLHGITNYARILIDEAQDRTGETEIPKKILKEGERIARIVKSLLSFARQTDDVPSPSVIQTIISDSLELMGKQISHDGIQLQLEIPEDLPAVNVNSPKIQQVFMNLLGNARYALNKKYPDFHKDKVIRIEGKLEKLGGKTYLRITVHDNGVGIPADAIDKICSPFFTTKPKGEGTGLGLSISYGIVKDHGGHLSFESEQGEYTKTIVDLPAMVGG</sequence>
<dbReference type="Pfam" id="PF02518">
    <property type="entry name" value="HATPase_c"/>
    <property type="match status" value="1"/>
</dbReference>
<keyword evidence="5" id="KW-0418">Kinase</keyword>
<dbReference type="SMART" id="SM00091">
    <property type="entry name" value="PAS"/>
    <property type="match status" value="3"/>
</dbReference>
<dbReference type="InterPro" id="IPR000700">
    <property type="entry name" value="PAS-assoc_C"/>
</dbReference>
<evidence type="ECO:0000313" key="9">
    <source>
        <dbReference type="EMBL" id="MBC8434455.1"/>
    </source>
</evidence>